<dbReference type="Gene3D" id="1.10.3370.10">
    <property type="entry name" value="SecY subunit domain"/>
    <property type="match status" value="1"/>
</dbReference>
<evidence type="ECO:0000256" key="6">
    <source>
        <dbReference type="ARBA" id="ARBA00022989"/>
    </source>
</evidence>
<gene>
    <name evidence="9 12" type="primary">secY</name>
    <name evidence="12" type="ORF">NCTC10112_00181</name>
</gene>
<keyword evidence="7 9" id="KW-0811">Translocation</keyword>
<feature type="transmembrane region" description="Helical" evidence="9">
    <location>
        <begin position="442"/>
        <end position="460"/>
    </location>
</feature>
<evidence type="ECO:0000256" key="8">
    <source>
        <dbReference type="ARBA" id="ARBA00023136"/>
    </source>
</evidence>
<dbReference type="HAMAP" id="MF_01465">
    <property type="entry name" value="SecY"/>
    <property type="match status" value="1"/>
</dbReference>
<dbReference type="PRINTS" id="PR00303">
    <property type="entry name" value="SECYTRNLCASE"/>
</dbReference>
<dbReference type="GO" id="GO:0065002">
    <property type="term" value="P:intracellular protein transmembrane transport"/>
    <property type="evidence" value="ECO:0007669"/>
    <property type="project" value="UniProtKB-UniRule"/>
</dbReference>
<keyword evidence="4 9" id="KW-0812">Transmembrane</keyword>
<keyword evidence="11" id="KW-0175">Coiled coil</keyword>
<feature type="transmembrane region" description="Helical" evidence="9">
    <location>
        <begin position="362"/>
        <end position="380"/>
    </location>
</feature>
<evidence type="ECO:0000313" key="12">
    <source>
        <dbReference type="EMBL" id="VEU55348.1"/>
    </source>
</evidence>
<sequence>MKKNKNKKLEDLSLETKNENYDEEKLDRSLSLNKSSIERRSAWNEWWQNHQLFKKILFTLLILTIFIIAGTITIPGIKLQNKDKINSEGDFITILNLVGGGGLRNFSIVALGIGPFISASLVMMILQTKAFSSIHRLSQSGPQGRVKINFITYFLTIIFSIIQSLLITRALVNAKSGFGIKFDPVITKIFGSRGESIYGYFILPLMLVAGSFFALFLSEQITNKGVGNGTSLIIFVGIAANLIPTFKHAFEYFVSSASKGSIILKELVNYIVYLLGYLITIVIVIIFTIAERKIPIQQVGAGLSKNESELSYMPIKANPAGIMSVIFSLMILSVPTMIANLTSPSGKFYYWVYKHFQVTKPLGFFLFILITFGLTILMGIQQSRIDKISEDFAKSSTFIPGIKPGEQTEDYLLDVVIRLSFFSSFYLIILGAMQYVQQMLGMPAQIAFGGTTIMILVSTAHETIQQVKARFKSQELARKRRLIKELKEMYGEEEEDLIW</sequence>
<dbReference type="AlphaFoldDB" id="A0A448ZVR5"/>
<keyword evidence="8 9" id="KW-0472">Membrane</keyword>
<dbReference type="InterPro" id="IPR026593">
    <property type="entry name" value="SecY"/>
</dbReference>
<evidence type="ECO:0000256" key="10">
    <source>
        <dbReference type="RuleBase" id="RU004349"/>
    </source>
</evidence>
<evidence type="ECO:0000256" key="4">
    <source>
        <dbReference type="ARBA" id="ARBA00022692"/>
    </source>
</evidence>
<feature type="transmembrane region" description="Helical" evidence="9">
    <location>
        <begin position="320"/>
        <end position="342"/>
    </location>
</feature>
<feature type="transmembrane region" description="Helical" evidence="9">
    <location>
        <begin position="197"/>
        <end position="217"/>
    </location>
</feature>
<protein>
    <recommendedName>
        <fullName evidence="9">Protein translocase subunit SecY</fullName>
    </recommendedName>
</protein>
<organism evidence="12 13">
    <name type="scientific">Metamycoplasma orale</name>
    <name type="common">Mycoplasma orale</name>
    <dbReference type="NCBI Taxonomy" id="2121"/>
    <lineage>
        <taxon>Bacteria</taxon>
        <taxon>Bacillati</taxon>
        <taxon>Mycoplasmatota</taxon>
        <taxon>Mycoplasmoidales</taxon>
        <taxon>Metamycoplasmataceae</taxon>
        <taxon>Metamycoplasma</taxon>
    </lineage>
</organism>
<feature type="transmembrane region" description="Helical" evidence="9">
    <location>
        <begin position="146"/>
        <end position="167"/>
    </location>
</feature>
<dbReference type="SUPFAM" id="SSF103491">
    <property type="entry name" value="Preprotein translocase SecY subunit"/>
    <property type="match status" value="1"/>
</dbReference>
<evidence type="ECO:0000256" key="3">
    <source>
        <dbReference type="ARBA" id="ARBA00022448"/>
    </source>
</evidence>
<dbReference type="Proteomes" id="UP000290482">
    <property type="component" value="Chromosome"/>
</dbReference>
<feature type="coiled-coil region" evidence="11">
    <location>
        <begin position="469"/>
        <end position="496"/>
    </location>
</feature>
<dbReference type="InterPro" id="IPR030659">
    <property type="entry name" value="SecY_CS"/>
</dbReference>
<dbReference type="RefSeq" id="WP_022936077.1">
    <property type="nucleotide sequence ID" value="NZ_LR214940.1"/>
</dbReference>
<comment type="subcellular location">
    <subcellularLocation>
        <location evidence="9">Cell membrane</location>
        <topology evidence="9">Multi-pass membrane protein</topology>
    </subcellularLocation>
    <subcellularLocation>
        <location evidence="1">Membrane</location>
        <topology evidence="1">Multi-pass membrane protein</topology>
    </subcellularLocation>
</comment>
<dbReference type="InterPro" id="IPR002208">
    <property type="entry name" value="SecY/SEC61-alpha"/>
</dbReference>
<proteinExistence type="inferred from homology"/>
<dbReference type="Pfam" id="PF00344">
    <property type="entry name" value="SecY"/>
    <property type="match status" value="1"/>
</dbReference>
<comment type="function">
    <text evidence="9">The central subunit of the protein translocation channel SecYEG. Consists of two halves formed by TMs 1-5 and 6-10. These two domains form a lateral gate at the front which open onto the bilayer between TMs 2 and 7, and are clamped together by SecE at the back. The channel is closed by both a pore ring composed of hydrophobic SecY resides and a short helix (helix 2A) on the extracellular side of the membrane which forms a plug. The plug probably moves laterally to allow the channel to open. The ring and the pore may move independently.</text>
</comment>
<reference evidence="12 13" key="1">
    <citation type="submission" date="2019-01" db="EMBL/GenBank/DDBJ databases">
        <authorList>
            <consortium name="Pathogen Informatics"/>
        </authorList>
    </citation>
    <scope>NUCLEOTIDE SEQUENCE [LARGE SCALE GENOMIC DNA]</scope>
    <source>
        <strain evidence="12 13">NCTC10112</strain>
    </source>
</reference>
<evidence type="ECO:0000256" key="1">
    <source>
        <dbReference type="ARBA" id="ARBA00004141"/>
    </source>
</evidence>
<dbReference type="PROSITE" id="PS00756">
    <property type="entry name" value="SECY_2"/>
    <property type="match status" value="1"/>
</dbReference>
<evidence type="ECO:0000256" key="9">
    <source>
        <dbReference type="HAMAP-Rule" id="MF_01465"/>
    </source>
</evidence>
<evidence type="ECO:0000256" key="11">
    <source>
        <dbReference type="SAM" id="Coils"/>
    </source>
</evidence>
<dbReference type="PANTHER" id="PTHR10906">
    <property type="entry name" value="SECY/SEC61-ALPHA FAMILY MEMBER"/>
    <property type="match status" value="1"/>
</dbReference>
<feature type="transmembrane region" description="Helical" evidence="9">
    <location>
        <begin position="229"/>
        <end position="250"/>
    </location>
</feature>
<keyword evidence="5 9" id="KW-0653">Protein transport</keyword>
<name>A0A448ZVR5_METOS</name>
<feature type="transmembrane region" description="Helical" evidence="9">
    <location>
        <begin position="106"/>
        <end position="126"/>
    </location>
</feature>
<evidence type="ECO:0000256" key="2">
    <source>
        <dbReference type="ARBA" id="ARBA00005751"/>
    </source>
</evidence>
<feature type="transmembrane region" description="Helical" evidence="9">
    <location>
        <begin position="415"/>
        <end position="436"/>
    </location>
</feature>
<dbReference type="NCBIfam" id="TIGR00967">
    <property type="entry name" value="3a0501s007"/>
    <property type="match status" value="1"/>
</dbReference>
<dbReference type="GO" id="GO:0005886">
    <property type="term" value="C:plasma membrane"/>
    <property type="evidence" value="ECO:0007669"/>
    <property type="project" value="UniProtKB-SubCell"/>
</dbReference>
<dbReference type="EMBL" id="LR214940">
    <property type="protein sequence ID" value="VEU55348.1"/>
    <property type="molecule type" value="Genomic_DNA"/>
</dbReference>
<feature type="transmembrane region" description="Helical" evidence="9">
    <location>
        <begin position="270"/>
        <end position="290"/>
    </location>
</feature>
<comment type="similarity">
    <text evidence="2 9 10">Belongs to the SecY/SEC61-alpha family.</text>
</comment>
<dbReference type="PIRSF" id="PIRSF004557">
    <property type="entry name" value="SecY"/>
    <property type="match status" value="1"/>
</dbReference>
<keyword evidence="9" id="KW-1003">Cell membrane</keyword>
<keyword evidence="3 9" id="KW-0813">Transport</keyword>
<dbReference type="InterPro" id="IPR023201">
    <property type="entry name" value="SecY_dom_sf"/>
</dbReference>
<feature type="transmembrane region" description="Helical" evidence="9">
    <location>
        <begin position="56"/>
        <end position="77"/>
    </location>
</feature>
<evidence type="ECO:0000256" key="5">
    <source>
        <dbReference type="ARBA" id="ARBA00022927"/>
    </source>
</evidence>
<comment type="subunit">
    <text evidence="9">Component of the Sec protein translocase complex. Heterotrimer consisting of SecY, SecE and SecG subunits. The heterotrimers can form oligomers, although 1 heterotrimer is thought to be able to translocate proteins. Interacts with the ribosome. Interacts with SecDF, and other proteins may be involved. Interacts with SecA.</text>
</comment>
<accession>A0A448ZVR5</accession>
<dbReference type="GO" id="GO:0043952">
    <property type="term" value="P:protein transport by the Sec complex"/>
    <property type="evidence" value="ECO:0007669"/>
    <property type="project" value="UniProtKB-UniRule"/>
</dbReference>
<keyword evidence="13" id="KW-1185">Reference proteome</keyword>
<keyword evidence="6 9" id="KW-1133">Transmembrane helix</keyword>
<evidence type="ECO:0000256" key="7">
    <source>
        <dbReference type="ARBA" id="ARBA00023010"/>
    </source>
</evidence>
<evidence type="ECO:0000313" key="13">
    <source>
        <dbReference type="Proteomes" id="UP000290482"/>
    </source>
</evidence>
<dbReference type="KEGG" id="mob:NCTC10112_00181"/>
<dbReference type="GO" id="GO:0006605">
    <property type="term" value="P:protein targeting"/>
    <property type="evidence" value="ECO:0007669"/>
    <property type="project" value="UniProtKB-UniRule"/>
</dbReference>